<sequence>MIARPKALVAWTGQSLSISPSINRGLGIAYWGNTKVTGRGLVALSGTGNIYQIQLRDGEEYIVHPGNIVAYTISQKHLPQPYRLSNFRLQIPSVRSAALILDLEFFRFLRHTYIWRRIIDFYQMVRTLTRRIIWGNQLFVKFSGPLKILISSRSAKIGDILTSREVDEIAEANFNITSNNSTDSKEKKVTV</sequence>
<accession>A0A2S4PPG0</accession>
<dbReference type="PANTHER" id="PTHR36959:SF2">
    <property type="entry name" value="ALTERED INHERITANCE OF MITOCHONDRIA PROTEIN 24, MITOCHONDRIAL"/>
    <property type="match status" value="1"/>
</dbReference>
<dbReference type="GO" id="GO:0007007">
    <property type="term" value="P:inner mitochondrial membrane organization"/>
    <property type="evidence" value="ECO:0007669"/>
    <property type="project" value="TreeGrafter"/>
</dbReference>
<evidence type="ECO:0000256" key="6">
    <source>
        <dbReference type="RuleBase" id="RU363045"/>
    </source>
</evidence>
<dbReference type="PANTHER" id="PTHR36959">
    <property type="entry name" value="ALTERED INHERITANCE OF MITOCHONDRIA PROTEIN 24, MITOCHONDRIAL"/>
    <property type="match status" value="1"/>
</dbReference>
<name>A0A2S4PPG0_9PEZI</name>
<keyword evidence="4" id="KW-0809">Transit peptide</keyword>
<organism evidence="7 8">
    <name type="scientific">Erysiphe pulchra</name>
    <dbReference type="NCBI Taxonomy" id="225359"/>
    <lineage>
        <taxon>Eukaryota</taxon>
        <taxon>Fungi</taxon>
        <taxon>Dikarya</taxon>
        <taxon>Ascomycota</taxon>
        <taxon>Pezizomycotina</taxon>
        <taxon>Leotiomycetes</taxon>
        <taxon>Erysiphales</taxon>
        <taxon>Erysiphaceae</taxon>
        <taxon>Erysiphe</taxon>
    </lineage>
</organism>
<dbReference type="AlphaFoldDB" id="A0A2S4PPG0"/>
<dbReference type="Proteomes" id="UP000237438">
    <property type="component" value="Unassembled WGS sequence"/>
</dbReference>
<dbReference type="InterPro" id="IPR002838">
    <property type="entry name" value="AIM24"/>
</dbReference>
<dbReference type="InterPro" id="IPR036983">
    <property type="entry name" value="AIM24_sf"/>
</dbReference>
<gene>
    <name evidence="7" type="ORF">EPUL_004280</name>
</gene>
<protein>
    <recommendedName>
        <fullName evidence="3 6">Altered inheritance of mitochondria protein 24, mitochondrial</fullName>
    </recommendedName>
</protein>
<comment type="similarity">
    <text evidence="2 6">Belongs to the AIM24 family.</text>
</comment>
<proteinExistence type="inferred from homology"/>
<dbReference type="OrthoDB" id="5295771at2759"/>
<evidence type="ECO:0000256" key="3">
    <source>
        <dbReference type="ARBA" id="ARBA00013287"/>
    </source>
</evidence>
<dbReference type="InterPro" id="IPR016031">
    <property type="entry name" value="Trp_RNA-bd_attenuator-like_dom"/>
</dbReference>
<keyword evidence="5 6" id="KW-0496">Mitochondrion</keyword>
<dbReference type="Gene3D" id="3.60.160.10">
    <property type="entry name" value="Mitochondrial biogenesis AIM24"/>
    <property type="match status" value="1"/>
</dbReference>
<evidence type="ECO:0000313" key="7">
    <source>
        <dbReference type="EMBL" id="POS83919.1"/>
    </source>
</evidence>
<comment type="caution">
    <text evidence="7">The sequence shown here is derived from an EMBL/GenBank/DDBJ whole genome shotgun (WGS) entry which is preliminary data.</text>
</comment>
<evidence type="ECO:0000256" key="4">
    <source>
        <dbReference type="ARBA" id="ARBA00022946"/>
    </source>
</evidence>
<evidence type="ECO:0000256" key="5">
    <source>
        <dbReference type="ARBA" id="ARBA00023128"/>
    </source>
</evidence>
<reference evidence="7 8" key="1">
    <citation type="submission" date="2017-10" db="EMBL/GenBank/DDBJ databases">
        <title>Development of genomic resources for the powdery mildew, Erysiphe pulchra.</title>
        <authorList>
            <person name="Wadl P.A."/>
            <person name="Mack B.M."/>
            <person name="Moore G."/>
            <person name="Beltz S.B."/>
        </authorList>
    </citation>
    <scope>NUCLEOTIDE SEQUENCE [LARGE SCALE GENOMIC DNA]</scope>
    <source>
        <strain evidence="7">Cflorida</strain>
    </source>
</reference>
<evidence type="ECO:0000256" key="2">
    <source>
        <dbReference type="ARBA" id="ARBA00009322"/>
    </source>
</evidence>
<dbReference type="EMBL" id="PEDP01001275">
    <property type="protein sequence ID" value="POS83919.1"/>
    <property type="molecule type" value="Genomic_DNA"/>
</dbReference>
<keyword evidence="8" id="KW-1185">Reference proteome</keyword>
<comment type="subcellular location">
    <subcellularLocation>
        <location evidence="1 6">Mitochondrion</location>
    </subcellularLocation>
</comment>
<dbReference type="GO" id="GO:0005743">
    <property type="term" value="C:mitochondrial inner membrane"/>
    <property type="evidence" value="ECO:0007669"/>
    <property type="project" value="TreeGrafter"/>
</dbReference>
<dbReference type="Pfam" id="PF01987">
    <property type="entry name" value="AIM24"/>
    <property type="match status" value="1"/>
</dbReference>
<evidence type="ECO:0000256" key="1">
    <source>
        <dbReference type="ARBA" id="ARBA00004173"/>
    </source>
</evidence>
<dbReference type="SUPFAM" id="SSF51219">
    <property type="entry name" value="TRAP-like"/>
    <property type="match status" value="1"/>
</dbReference>
<dbReference type="STRING" id="225359.A0A2S4PPG0"/>
<evidence type="ECO:0000313" key="8">
    <source>
        <dbReference type="Proteomes" id="UP000237438"/>
    </source>
</evidence>